<dbReference type="RefSeq" id="WP_124326753.1">
    <property type="nucleotide sequence ID" value="NZ_BEXT01000001.1"/>
</dbReference>
<dbReference type="Gene3D" id="1.10.287.470">
    <property type="entry name" value="Helix hairpin bin"/>
    <property type="match status" value="1"/>
</dbReference>
<dbReference type="InterPro" id="IPR058627">
    <property type="entry name" value="MdtA-like_C"/>
</dbReference>
<dbReference type="AlphaFoldDB" id="A0A401FQP4"/>
<dbReference type="Pfam" id="PF25967">
    <property type="entry name" value="RND-MFP_C"/>
    <property type="match status" value="1"/>
</dbReference>
<gene>
    <name evidence="8" type="ORF">DENIS_0161</name>
</gene>
<dbReference type="SUPFAM" id="SSF111369">
    <property type="entry name" value="HlyD-like secretion proteins"/>
    <property type="match status" value="1"/>
</dbReference>
<evidence type="ECO:0000256" key="1">
    <source>
        <dbReference type="ARBA" id="ARBA00004196"/>
    </source>
</evidence>
<comment type="caution">
    <text evidence="8">The sequence shown here is derived from an EMBL/GenBank/DDBJ whole genome shotgun (WGS) entry which is preliminary data.</text>
</comment>
<keyword evidence="9" id="KW-1185">Reference proteome</keyword>
<dbReference type="GO" id="GO:0005886">
    <property type="term" value="C:plasma membrane"/>
    <property type="evidence" value="ECO:0007669"/>
    <property type="project" value="TreeGrafter"/>
</dbReference>
<dbReference type="Pfam" id="PF25917">
    <property type="entry name" value="BSH_RND"/>
    <property type="match status" value="1"/>
</dbReference>
<evidence type="ECO:0000313" key="9">
    <source>
        <dbReference type="Proteomes" id="UP000288096"/>
    </source>
</evidence>
<dbReference type="Pfam" id="PF25944">
    <property type="entry name" value="Beta-barrel_RND"/>
    <property type="match status" value="1"/>
</dbReference>
<proteinExistence type="inferred from homology"/>
<dbReference type="Gene3D" id="2.40.30.170">
    <property type="match status" value="1"/>
</dbReference>
<evidence type="ECO:0000256" key="2">
    <source>
        <dbReference type="ARBA" id="ARBA00009477"/>
    </source>
</evidence>
<dbReference type="Pfam" id="PF25876">
    <property type="entry name" value="HH_MFP_RND"/>
    <property type="match status" value="1"/>
</dbReference>
<reference evidence="9" key="2">
    <citation type="submission" date="2019-01" db="EMBL/GenBank/DDBJ databases">
        <title>Genome sequence of Desulfonema ishimotonii strain Tokyo 01.</title>
        <authorList>
            <person name="Fukui M."/>
        </authorList>
    </citation>
    <scope>NUCLEOTIDE SEQUENCE [LARGE SCALE GENOMIC DNA]</scope>
    <source>
        <strain evidence="9">Tokyo 01</strain>
    </source>
</reference>
<dbReference type="GO" id="GO:0030313">
    <property type="term" value="C:cell envelope"/>
    <property type="evidence" value="ECO:0007669"/>
    <property type="project" value="UniProtKB-SubCell"/>
</dbReference>
<evidence type="ECO:0000259" key="7">
    <source>
        <dbReference type="Pfam" id="PF25967"/>
    </source>
</evidence>
<evidence type="ECO:0000259" key="6">
    <source>
        <dbReference type="Pfam" id="PF25944"/>
    </source>
</evidence>
<comment type="subcellular location">
    <subcellularLocation>
        <location evidence="1">Cell envelope</location>
    </subcellularLocation>
</comment>
<sequence length="400" mass="44012">MTRKTPNLSFFPLPHPLIVCFGIFLLILAGCNPQKNTYAPPPPPEVTVSTPVKKAVTRYMEFTGTTEAVESVEIRARVEGYLESINFTPSTKISKGDLLFVIDPRPYQAKLDQAKADLAIRHANLKLADATLKRLEQAYKTRAVSQIEVLEAQAKRDTAKAGIQAAEAAVESAELDLAYTRIHAPISGRIGRNLVDVGNLVGAAGDKTLLATIVNDDPVYAYFYVNERLLLEAEEAERKQRKDDHKRGKVPAFLGLAHEDGFPHEGQLDYIDNRVDPDTGTVQTRGVFPNPERILHPGLFARIRVPIGDPSEQLLVPERALGADQRGRFLLAVKDDNTVEYKPVRTGVLMDGLRVIREGISEKDRIVVNGVQRARPGIEVTPKTEGAEAETGEKSPNASE</sequence>
<feature type="domain" description="Multidrug resistance protein MdtA-like alpha-helical hairpin" evidence="4">
    <location>
        <begin position="111"/>
        <end position="180"/>
    </location>
</feature>
<dbReference type="InterPro" id="IPR006143">
    <property type="entry name" value="RND_pump_MFP"/>
</dbReference>
<feature type="domain" description="Multidrug resistance protein MdtA-like beta-barrel" evidence="6">
    <location>
        <begin position="257"/>
        <end position="308"/>
    </location>
</feature>
<evidence type="ECO:0000259" key="4">
    <source>
        <dbReference type="Pfam" id="PF25876"/>
    </source>
</evidence>
<dbReference type="Gene3D" id="2.40.420.20">
    <property type="match status" value="1"/>
</dbReference>
<dbReference type="FunFam" id="2.40.420.20:FF:000001">
    <property type="entry name" value="Efflux RND transporter periplasmic adaptor subunit"/>
    <property type="match status" value="1"/>
</dbReference>
<dbReference type="InterPro" id="IPR058626">
    <property type="entry name" value="MdtA-like_b-barrel"/>
</dbReference>
<dbReference type="Gene3D" id="2.40.50.100">
    <property type="match status" value="1"/>
</dbReference>
<dbReference type="PANTHER" id="PTHR30158:SF10">
    <property type="entry name" value="CATION EFFLUX PUMP"/>
    <property type="match status" value="1"/>
</dbReference>
<organism evidence="8 9">
    <name type="scientific">Desulfonema ishimotonii</name>
    <dbReference type="NCBI Taxonomy" id="45657"/>
    <lineage>
        <taxon>Bacteria</taxon>
        <taxon>Pseudomonadati</taxon>
        <taxon>Thermodesulfobacteriota</taxon>
        <taxon>Desulfobacteria</taxon>
        <taxon>Desulfobacterales</taxon>
        <taxon>Desulfococcaceae</taxon>
        <taxon>Desulfonema</taxon>
    </lineage>
</organism>
<dbReference type="PANTHER" id="PTHR30158">
    <property type="entry name" value="ACRA/E-RELATED COMPONENT OF DRUG EFFLUX TRANSPORTER"/>
    <property type="match status" value="1"/>
</dbReference>
<reference evidence="9" key="1">
    <citation type="submission" date="2017-11" db="EMBL/GenBank/DDBJ databases">
        <authorList>
            <person name="Watanabe M."/>
            <person name="Kojima H."/>
        </authorList>
    </citation>
    <scope>NUCLEOTIDE SEQUENCE [LARGE SCALE GENOMIC DNA]</scope>
    <source>
        <strain evidence="9">Tokyo 01</strain>
    </source>
</reference>
<name>A0A401FQP4_9BACT</name>
<dbReference type="InterPro" id="IPR058625">
    <property type="entry name" value="MdtA-like_BSH"/>
</dbReference>
<protein>
    <submittedName>
        <fullName evidence="8">MexE family multidrug efflux RND transporter per iplasmic adaptor subunit</fullName>
    </submittedName>
</protein>
<feature type="region of interest" description="Disordered" evidence="3">
    <location>
        <begin position="377"/>
        <end position="400"/>
    </location>
</feature>
<dbReference type="OrthoDB" id="9772050at2"/>
<dbReference type="NCBIfam" id="TIGR01730">
    <property type="entry name" value="RND_mfp"/>
    <property type="match status" value="1"/>
</dbReference>
<dbReference type="Proteomes" id="UP000288096">
    <property type="component" value="Unassembled WGS sequence"/>
</dbReference>
<feature type="domain" description="Multidrug resistance protein MdtA-like barrel-sandwich hybrid" evidence="5">
    <location>
        <begin position="71"/>
        <end position="211"/>
    </location>
</feature>
<feature type="domain" description="Multidrug resistance protein MdtA-like C-terminal permuted SH3" evidence="7">
    <location>
        <begin position="314"/>
        <end position="373"/>
    </location>
</feature>
<accession>A0A401FQP4</accession>
<evidence type="ECO:0000256" key="3">
    <source>
        <dbReference type="SAM" id="MobiDB-lite"/>
    </source>
</evidence>
<dbReference type="GO" id="GO:0015562">
    <property type="term" value="F:efflux transmembrane transporter activity"/>
    <property type="evidence" value="ECO:0007669"/>
    <property type="project" value="InterPro"/>
</dbReference>
<comment type="similarity">
    <text evidence="2">Belongs to the membrane fusion protein (MFP) (TC 8.A.1) family.</text>
</comment>
<dbReference type="GO" id="GO:0046677">
    <property type="term" value="P:response to antibiotic"/>
    <property type="evidence" value="ECO:0007669"/>
    <property type="project" value="TreeGrafter"/>
</dbReference>
<dbReference type="PROSITE" id="PS51257">
    <property type="entry name" value="PROKAR_LIPOPROTEIN"/>
    <property type="match status" value="1"/>
</dbReference>
<evidence type="ECO:0000313" key="8">
    <source>
        <dbReference type="EMBL" id="GBC59225.1"/>
    </source>
</evidence>
<dbReference type="EMBL" id="BEXT01000001">
    <property type="protein sequence ID" value="GBC59225.1"/>
    <property type="molecule type" value="Genomic_DNA"/>
</dbReference>
<dbReference type="InterPro" id="IPR058624">
    <property type="entry name" value="MdtA-like_HH"/>
</dbReference>
<evidence type="ECO:0000259" key="5">
    <source>
        <dbReference type="Pfam" id="PF25917"/>
    </source>
</evidence>